<dbReference type="CDD" id="cd00093">
    <property type="entry name" value="HTH_XRE"/>
    <property type="match status" value="1"/>
</dbReference>
<reference evidence="2 3" key="1">
    <citation type="submission" date="2019-03" db="EMBL/GenBank/DDBJ databases">
        <title>Whole genome sequence of Arthrobacter sp JH1-1.</title>
        <authorList>
            <person name="Trinh H.N."/>
        </authorList>
    </citation>
    <scope>NUCLEOTIDE SEQUENCE [LARGE SCALE GENOMIC DNA]</scope>
    <source>
        <strain evidence="2 3">JH1-1</strain>
    </source>
</reference>
<gene>
    <name evidence="2" type="ORF">E1809_24210</name>
</gene>
<accession>A0A4R5K716</accession>
<organism evidence="2 3">
    <name type="scientific">Arthrobacter terricola</name>
    <dbReference type="NCBI Taxonomy" id="2547396"/>
    <lineage>
        <taxon>Bacteria</taxon>
        <taxon>Bacillati</taxon>
        <taxon>Actinomycetota</taxon>
        <taxon>Actinomycetes</taxon>
        <taxon>Micrococcales</taxon>
        <taxon>Micrococcaceae</taxon>
        <taxon>Arthrobacter</taxon>
    </lineage>
</organism>
<name>A0A4R5K716_9MICC</name>
<evidence type="ECO:0000313" key="2">
    <source>
        <dbReference type="EMBL" id="TDF88127.1"/>
    </source>
</evidence>
<comment type="caution">
    <text evidence="2">The sequence shown here is derived from an EMBL/GenBank/DDBJ whole genome shotgun (WGS) entry which is preliminary data.</text>
</comment>
<protein>
    <submittedName>
        <fullName evidence="2">XRE family transcriptional regulator</fullName>
    </submittedName>
</protein>
<dbReference type="SUPFAM" id="SSF47413">
    <property type="entry name" value="lambda repressor-like DNA-binding domains"/>
    <property type="match status" value="1"/>
</dbReference>
<dbReference type="RefSeq" id="WP_133206807.1">
    <property type="nucleotide sequence ID" value="NZ_SMRU01000047.1"/>
</dbReference>
<dbReference type="InterPro" id="IPR010982">
    <property type="entry name" value="Lambda_DNA-bd_dom_sf"/>
</dbReference>
<dbReference type="Proteomes" id="UP000295511">
    <property type="component" value="Unassembled WGS sequence"/>
</dbReference>
<dbReference type="OrthoDB" id="3236818at2"/>
<dbReference type="Gene3D" id="1.10.260.40">
    <property type="entry name" value="lambda repressor-like DNA-binding domains"/>
    <property type="match status" value="1"/>
</dbReference>
<keyword evidence="3" id="KW-1185">Reference proteome</keyword>
<dbReference type="PROSITE" id="PS50943">
    <property type="entry name" value="HTH_CROC1"/>
    <property type="match status" value="1"/>
</dbReference>
<dbReference type="AlphaFoldDB" id="A0A4R5K716"/>
<evidence type="ECO:0000259" key="1">
    <source>
        <dbReference type="PROSITE" id="PS50943"/>
    </source>
</evidence>
<feature type="domain" description="HTH cro/C1-type" evidence="1">
    <location>
        <begin position="16"/>
        <end position="70"/>
    </location>
</feature>
<dbReference type="EMBL" id="SMRU01000047">
    <property type="protein sequence ID" value="TDF88127.1"/>
    <property type="molecule type" value="Genomic_DNA"/>
</dbReference>
<sequence length="85" mass="9524">MTTYGDLFESAMVTQLKVELAERDWEQKDLAEKISVNRVTMSNYMTGKRSIPMPTFLKIAEALGIAPGTLMDRADARVRPTTDAE</sequence>
<dbReference type="GO" id="GO:0003677">
    <property type="term" value="F:DNA binding"/>
    <property type="evidence" value="ECO:0007669"/>
    <property type="project" value="InterPro"/>
</dbReference>
<dbReference type="Pfam" id="PF13443">
    <property type="entry name" value="HTH_26"/>
    <property type="match status" value="1"/>
</dbReference>
<proteinExistence type="predicted"/>
<dbReference type="SMART" id="SM00530">
    <property type="entry name" value="HTH_XRE"/>
    <property type="match status" value="1"/>
</dbReference>
<evidence type="ECO:0000313" key="3">
    <source>
        <dbReference type="Proteomes" id="UP000295511"/>
    </source>
</evidence>
<dbReference type="InterPro" id="IPR001387">
    <property type="entry name" value="Cro/C1-type_HTH"/>
</dbReference>